<feature type="binding site" evidence="11">
    <location>
        <position position="113"/>
    </location>
    <ligand>
        <name>Zn(2+)</name>
        <dbReference type="ChEBI" id="CHEBI:29105"/>
    </ligand>
</feature>
<dbReference type="EC" id="2.3.1.286" evidence="2"/>
<feature type="binding site" evidence="11">
    <location>
        <position position="116"/>
    </location>
    <ligand>
        <name>Zn(2+)</name>
        <dbReference type="ChEBI" id="CHEBI:29105"/>
    </ligand>
</feature>
<feature type="active site" description="Proton acceptor" evidence="11">
    <location>
        <position position="105"/>
    </location>
</feature>
<dbReference type="Pfam" id="PF02146">
    <property type="entry name" value="SIR2"/>
    <property type="match status" value="1"/>
</dbReference>
<dbReference type="PROSITE" id="PS50305">
    <property type="entry name" value="SIRTUIN"/>
    <property type="match status" value="1"/>
</dbReference>
<feature type="domain" description="Deacetylase sirtuin-type" evidence="12">
    <location>
        <begin position="1"/>
        <end position="239"/>
    </location>
</feature>
<comment type="similarity">
    <text evidence="8">Belongs to the sirtuin family. Class IV subfamily.</text>
</comment>
<keyword evidence="5 11" id="KW-0479">Metal-binding</keyword>
<accession>D2V496</accession>
<dbReference type="Gene3D" id="2.20.28.200">
    <property type="match status" value="1"/>
</dbReference>
<evidence type="ECO:0000256" key="6">
    <source>
        <dbReference type="ARBA" id="ARBA00022833"/>
    </source>
</evidence>
<feature type="binding site" evidence="11">
    <location>
        <position position="142"/>
    </location>
    <ligand>
        <name>Zn(2+)</name>
        <dbReference type="ChEBI" id="CHEBI:29105"/>
    </ligand>
</feature>
<dbReference type="SUPFAM" id="SSF52467">
    <property type="entry name" value="DHS-like NAD/FAD-binding domain"/>
    <property type="match status" value="1"/>
</dbReference>
<dbReference type="InParanoid" id="D2V496"/>
<name>D2V496_NAEGR</name>
<evidence type="ECO:0000259" key="12">
    <source>
        <dbReference type="PROSITE" id="PS50305"/>
    </source>
</evidence>
<dbReference type="eggNOG" id="KOG1905">
    <property type="taxonomic scope" value="Eukaryota"/>
</dbReference>
<dbReference type="STRING" id="5762.D2V496"/>
<keyword evidence="4" id="KW-0808">Transferase</keyword>
<evidence type="ECO:0000256" key="11">
    <source>
        <dbReference type="PROSITE-ProRule" id="PRU00236"/>
    </source>
</evidence>
<dbReference type="InterPro" id="IPR050134">
    <property type="entry name" value="NAD-dep_sirtuin_deacylases"/>
</dbReference>
<dbReference type="Proteomes" id="UP000006671">
    <property type="component" value="Unassembled WGS sequence"/>
</dbReference>
<feature type="non-terminal residue" evidence="13">
    <location>
        <position position="1"/>
    </location>
</feature>
<dbReference type="AlphaFoldDB" id="D2V496"/>
<dbReference type="KEGG" id="ngr:NAEGRDRAFT_30874"/>
<sequence length="254" mass="28504">IQEKAKQLATMMKQSKHIVMYTGAGISTSAKIPDYRGPKGVWTLRELNREKEIQYFDIEQALPAFGHYAITHLVKKGYVKFVVSTNLDGLHRRSGMGADKLAELHGNSYKESCFKCGKEYLRGFDTYKTVKDYRTHITGRKCSCGGDLKDTIIHFGENLPEKDLLQSVAHSKAADLAIVLGTSMKVSPACNLPLKCLEKGGKMCIVNLQKTDYDSKSELRVFSKTDEFLKLVLEYLGELDNVDTSYDALSSNWN</sequence>
<dbReference type="GO" id="GO:0070403">
    <property type="term" value="F:NAD+ binding"/>
    <property type="evidence" value="ECO:0007669"/>
    <property type="project" value="InterPro"/>
</dbReference>
<keyword evidence="3" id="KW-0597">Phosphoprotein</keyword>
<evidence type="ECO:0000256" key="4">
    <source>
        <dbReference type="ARBA" id="ARBA00022679"/>
    </source>
</evidence>
<evidence type="ECO:0000256" key="8">
    <source>
        <dbReference type="ARBA" id="ARBA00038170"/>
    </source>
</evidence>
<dbReference type="InterPro" id="IPR003000">
    <property type="entry name" value="Sirtuin"/>
</dbReference>
<dbReference type="GO" id="GO:0005634">
    <property type="term" value="C:nucleus"/>
    <property type="evidence" value="ECO:0007669"/>
    <property type="project" value="TreeGrafter"/>
</dbReference>
<gene>
    <name evidence="13" type="ORF">NAEGRDRAFT_30874</name>
</gene>
<evidence type="ECO:0000313" key="14">
    <source>
        <dbReference type="Proteomes" id="UP000006671"/>
    </source>
</evidence>
<evidence type="ECO:0000256" key="5">
    <source>
        <dbReference type="ARBA" id="ARBA00022723"/>
    </source>
</evidence>
<comment type="cofactor">
    <cofactor evidence="1">
        <name>Zn(2+)</name>
        <dbReference type="ChEBI" id="CHEBI:29105"/>
    </cofactor>
</comment>
<evidence type="ECO:0000256" key="10">
    <source>
        <dbReference type="ARBA" id="ARBA00043038"/>
    </source>
</evidence>
<dbReference type="GeneID" id="8862100"/>
<reference evidence="13 14" key="1">
    <citation type="journal article" date="2010" name="Cell">
        <title>The genome of Naegleria gruberi illuminates early eukaryotic versatility.</title>
        <authorList>
            <person name="Fritz-Laylin L.K."/>
            <person name="Prochnik S.E."/>
            <person name="Ginger M.L."/>
            <person name="Dacks J.B."/>
            <person name="Carpenter M.L."/>
            <person name="Field M.C."/>
            <person name="Kuo A."/>
            <person name="Paredez A."/>
            <person name="Chapman J."/>
            <person name="Pham J."/>
            <person name="Shu S."/>
            <person name="Neupane R."/>
            <person name="Cipriano M."/>
            <person name="Mancuso J."/>
            <person name="Tu H."/>
            <person name="Salamov A."/>
            <person name="Lindquist E."/>
            <person name="Shapiro H."/>
            <person name="Lucas S."/>
            <person name="Grigoriev I.V."/>
            <person name="Cande W.Z."/>
            <person name="Fulton C."/>
            <person name="Rokhsar D.S."/>
            <person name="Dawson S.C."/>
        </authorList>
    </citation>
    <scope>NUCLEOTIDE SEQUENCE [LARGE SCALE GENOMIC DNA]</scope>
    <source>
        <strain evidence="13 14">NEG-M</strain>
    </source>
</reference>
<dbReference type="InterPro" id="IPR029035">
    <property type="entry name" value="DHS-like_NAD/FAD-binding_dom"/>
</dbReference>
<keyword evidence="6 11" id="KW-0862">Zinc</keyword>
<evidence type="ECO:0000256" key="7">
    <source>
        <dbReference type="ARBA" id="ARBA00023027"/>
    </source>
</evidence>
<keyword evidence="7" id="KW-0520">NAD</keyword>
<dbReference type="OrthoDB" id="424302at2759"/>
<dbReference type="OMA" id="KIWLLLH"/>
<dbReference type="PANTHER" id="PTHR11085">
    <property type="entry name" value="NAD-DEPENDENT PROTEIN DEACYLASE SIRTUIN-5, MITOCHONDRIAL-RELATED"/>
    <property type="match status" value="1"/>
</dbReference>
<dbReference type="FunFam" id="3.40.50.1220:FF:000038">
    <property type="entry name" value="NAD-dependent protein deacetylase sirtuin-6 isoform X2"/>
    <property type="match status" value="1"/>
</dbReference>
<evidence type="ECO:0000256" key="9">
    <source>
        <dbReference type="ARBA" id="ARBA00041832"/>
    </source>
</evidence>
<evidence type="ECO:0000256" key="3">
    <source>
        <dbReference type="ARBA" id="ARBA00022553"/>
    </source>
</evidence>
<dbReference type="VEuPathDB" id="AmoebaDB:NAEGRDRAFT_30874"/>
<dbReference type="InterPro" id="IPR026590">
    <property type="entry name" value="Ssirtuin_cat_dom"/>
</dbReference>
<keyword evidence="14" id="KW-1185">Reference proteome</keyword>
<dbReference type="GO" id="GO:0046872">
    <property type="term" value="F:metal ion binding"/>
    <property type="evidence" value="ECO:0007669"/>
    <property type="project" value="UniProtKB-KW"/>
</dbReference>
<evidence type="ECO:0000256" key="1">
    <source>
        <dbReference type="ARBA" id="ARBA00001947"/>
    </source>
</evidence>
<evidence type="ECO:0000256" key="2">
    <source>
        <dbReference type="ARBA" id="ARBA00012928"/>
    </source>
</evidence>
<proteinExistence type="inferred from homology"/>
<organism evidence="14">
    <name type="scientific">Naegleria gruberi</name>
    <name type="common">Amoeba</name>
    <dbReference type="NCBI Taxonomy" id="5762"/>
    <lineage>
        <taxon>Eukaryota</taxon>
        <taxon>Discoba</taxon>
        <taxon>Heterolobosea</taxon>
        <taxon>Tetramitia</taxon>
        <taxon>Eutetramitia</taxon>
        <taxon>Vahlkampfiidae</taxon>
        <taxon>Naegleria</taxon>
    </lineage>
</organism>
<feature type="binding site" evidence="11">
    <location>
        <position position="144"/>
    </location>
    <ligand>
        <name>Zn(2+)</name>
        <dbReference type="ChEBI" id="CHEBI:29105"/>
    </ligand>
</feature>
<dbReference type="GO" id="GO:0017136">
    <property type="term" value="F:histone deacetylase activity, NAD-dependent"/>
    <property type="evidence" value="ECO:0007669"/>
    <property type="project" value="TreeGrafter"/>
</dbReference>
<dbReference type="Gene3D" id="3.40.50.1220">
    <property type="entry name" value="TPP-binding domain"/>
    <property type="match status" value="1"/>
</dbReference>
<protein>
    <recommendedName>
        <fullName evidence="2">protein acetyllysine N-acetyltransferase</fullName>
        <ecNumber evidence="2">2.3.1.286</ecNumber>
    </recommendedName>
    <alternativeName>
        <fullName evidence="10">Regulatory protein SIR2 homolog 7</fullName>
    </alternativeName>
    <alternativeName>
        <fullName evidence="9">SIR2-like protein 7</fullName>
    </alternativeName>
</protein>
<dbReference type="RefSeq" id="XP_002681087.1">
    <property type="nucleotide sequence ID" value="XM_002681041.1"/>
</dbReference>
<dbReference type="PANTHER" id="PTHR11085:SF1">
    <property type="entry name" value="NAD-DEPENDENT PROTEIN DEACETYLASE SIRTUIN-7"/>
    <property type="match status" value="1"/>
</dbReference>
<evidence type="ECO:0000313" key="13">
    <source>
        <dbReference type="EMBL" id="EFC48343.1"/>
    </source>
</evidence>
<dbReference type="EMBL" id="GG738851">
    <property type="protein sequence ID" value="EFC48343.1"/>
    <property type="molecule type" value="Genomic_DNA"/>
</dbReference>